<proteinExistence type="predicted"/>
<feature type="region of interest" description="Disordered" evidence="1">
    <location>
        <begin position="1"/>
        <end position="55"/>
    </location>
</feature>
<evidence type="ECO:0000256" key="1">
    <source>
        <dbReference type="SAM" id="MobiDB-lite"/>
    </source>
</evidence>
<feature type="transmembrane region" description="Helical" evidence="2">
    <location>
        <begin position="155"/>
        <end position="176"/>
    </location>
</feature>
<feature type="region of interest" description="Disordered" evidence="1">
    <location>
        <begin position="105"/>
        <end position="151"/>
    </location>
</feature>
<accession>A0A1Y2HJR8</accession>
<dbReference type="Proteomes" id="UP000193411">
    <property type="component" value="Unassembled WGS sequence"/>
</dbReference>
<feature type="compositionally biased region" description="Low complexity" evidence="1">
    <location>
        <begin position="190"/>
        <end position="201"/>
    </location>
</feature>
<evidence type="ECO:0000313" key="4">
    <source>
        <dbReference type="Proteomes" id="UP000193411"/>
    </source>
</evidence>
<keyword evidence="2" id="KW-0812">Transmembrane</keyword>
<feature type="region of interest" description="Disordered" evidence="1">
    <location>
        <begin position="180"/>
        <end position="210"/>
    </location>
</feature>
<feature type="compositionally biased region" description="Low complexity" evidence="1">
    <location>
        <begin position="1"/>
        <end position="52"/>
    </location>
</feature>
<dbReference type="AlphaFoldDB" id="A0A1Y2HJR8"/>
<reference evidence="3 4" key="1">
    <citation type="submission" date="2016-07" db="EMBL/GenBank/DDBJ databases">
        <title>Pervasive Adenine N6-methylation of Active Genes in Fungi.</title>
        <authorList>
            <consortium name="DOE Joint Genome Institute"/>
            <person name="Mondo S.J."/>
            <person name="Dannebaum R.O."/>
            <person name="Kuo R.C."/>
            <person name="Labutti K."/>
            <person name="Haridas S."/>
            <person name="Kuo A."/>
            <person name="Salamov A."/>
            <person name="Ahrendt S.R."/>
            <person name="Lipzen A."/>
            <person name="Sullivan W."/>
            <person name="Andreopoulos W.B."/>
            <person name="Clum A."/>
            <person name="Lindquist E."/>
            <person name="Daum C."/>
            <person name="Ramamoorthy G.K."/>
            <person name="Gryganskyi A."/>
            <person name="Culley D."/>
            <person name="Magnuson J.K."/>
            <person name="James T.Y."/>
            <person name="O'Malley M.A."/>
            <person name="Stajich J.E."/>
            <person name="Spatafora J.W."/>
            <person name="Visel A."/>
            <person name="Grigoriev I.V."/>
        </authorList>
    </citation>
    <scope>NUCLEOTIDE SEQUENCE [LARGE SCALE GENOMIC DNA]</scope>
    <source>
        <strain evidence="3 4">PL171</strain>
    </source>
</reference>
<keyword evidence="2" id="KW-0472">Membrane</keyword>
<name>A0A1Y2HJR8_9FUNG</name>
<dbReference type="EMBL" id="MCFL01000026">
    <property type="protein sequence ID" value="ORZ34789.1"/>
    <property type="molecule type" value="Genomic_DNA"/>
</dbReference>
<keyword evidence="2" id="KW-1133">Transmembrane helix</keyword>
<keyword evidence="4" id="KW-1185">Reference proteome</keyword>
<organism evidence="3 4">
    <name type="scientific">Catenaria anguillulae PL171</name>
    <dbReference type="NCBI Taxonomy" id="765915"/>
    <lineage>
        <taxon>Eukaryota</taxon>
        <taxon>Fungi</taxon>
        <taxon>Fungi incertae sedis</taxon>
        <taxon>Blastocladiomycota</taxon>
        <taxon>Blastocladiomycetes</taxon>
        <taxon>Blastocladiales</taxon>
        <taxon>Catenariaceae</taxon>
        <taxon>Catenaria</taxon>
    </lineage>
</organism>
<evidence type="ECO:0000256" key="2">
    <source>
        <dbReference type="SAM" id="Phobius"/>
    </source>
</evidence>
<comment type="caution">
    <text evidence="3">The sequence shown here is derived from an EMBL/GenBank/DDBJ whole genome shotgun (WGS) entry which is preliminary data.</text>
</comment>
<evidence type="ECO:0000313" key="3">
    <source>
        <dbReference type="EMBL" id="ORZ34789.1"/>
    </source>
</evidence>
<sequence length="368" mass="37765">MSQSSPSTSTASTPSSASSSLSTTTIMSASTSSSHKPTSTRTPTSSTTTLSSRRTKLVPTTLLSTSTLLTTARVAITIGQGTITSSDIVIATPVIVPVPTVIPIDDSPSLPSDDAHPEVSSGTDQNDVPPAGGDSRGLADHARGNSQGMSPGTKVATALGVGAIALLAVIVATVMLRRSGARERKRTRRASGSLSIGSSAGQPQMPPRPASPFIQAQGQASGYRPAAYATGRLGMLVEEEKAAWTPYASASTQPPAIQLQHLSFANALPPPVHQNNTWISVGSPVSLAERILPPSPMLLASPAGGPTANNHVSRPIVGLSDTSRASFATTVEWELPSATVGRTGEVVEGRAVKAEKRVRWLDGVQSGS</sequence>
<gene>
    <name evidence="3" type="ORF">BCR44DRAFT_1530319</name>
</gene>
<protein>
    <submittedName>
        <fullName evidence="3">Uncharacterized protein</fullName>
    </submittedName>
</protein>